<evidence type="ECO:0000313" key="5">
    <source>
        <dbReference type="EMBL" id="RRT58255.1"/>
    </source>
</evidence>
<dbReference type="GO" id="GO:0006397">
    <property type="term" value="P:mRNA processing"/>
    <property type="evidence" value="ECO:0007669"/>
    <property type="project" value="UniProtKB-KW"/>
</dbReference>
<feature type="compositionally biased region" description="Basic and acidic residues" evidence="4">
    <location>
        <begin position="79"/>
        <end position="102"/>
    </location>
</feature>
<dbReference type="SUPFAM" id="SSF54928">
    <property type="entry name" value="RNA-binding domain, RBD"/>
    <property type="match status" value="1"/>
</dbReference>
<dbReference type="AlphaFoldDB" id="A0A426Z2N7"/>
<protein>
    <recommendedName>
        <fullName evidence="7">RRM domain-containing protein</fullName>
    </recommendedName>
</protein>
<feature type="region of interest" description="Disordered" evidence="4">
    <location>
        <begin position="71"/>
        <end position="102"/>
    </location>
</feature>
<evidence type="ECO:0008006" key="7">
    <source>
        <dbReference type="Google" id="ProtNLM"/>
    </source>
</evidence>
<evidence type="ECO:0000256" key="4">
    <source>
        <dbReference type="SAM" id="MobiDB-lite"/>
    </source>
</evidence>
<evidence type="ECO:0000256" key="1">
    <source>
        <dbReference type="ARBA" id="ARBA00022664"/>
    </source>
</evidence>
<gene>
    <name evidence="5" type="ORF">B296_00036516</name>
</gene>
<dbReference type="InterPro" id="IPR012677">
    <property type="entry name" value="Nucleotide-bd_a/b_plait_sf"/>
</dbReference>
<evidence type="ECO:0000313" key="6">
    <source>
        <dbReference type="Proteomes" id="UP000287651"/>
    </source>
</evidence>
<reference evidence="5 6" key="1">
    <citation type="journal article" date="2014" name="Agronomy (Basel)">
        <title>A Draft Genome Sequence for Ensete ventricosum, the Drought-Tolerant Tree Against Hunger.</title>
        <authorList>
            <person name="Harrison J."/>
            <person name="Moore K.A."/>
            <person name="Paszkiewicz K."/>
            <person name="Jones T."/>
            <person name="Grant M."/>
            <person name="Ambacheew D."/>
            <person name="Muzemil S."/>
            <person name="Studholme D.J."/>
        </authorList>
    </citation>
    <scope>NUCLEOTIDE SEQUENCE [LARGE SCALE GENOMIC DNA]</scope>
</reference>
<comment type="caution">
    <text evidence="5">The sequence shown here is derived from an EMBL/GenBank/DDBJ whole genome shotgun (WGS) entry which is preliminary data.</text>
</comment>
<organism evidence="5 6">
    <name type="scientific">Ensete ventricosum</name>
    <name type="common">Abyssinian banana</name>
    <name type="synonym">Musa ensete</name>
    <dbReference type="NCBI Taxonomy" id="4639"/>
    <lineage>
        <taxon>Eukaryota</taxon>
        <taxon>Viridiplantae</taxon>
        <taxon>Streptophyta</taxon>
        <taxon>Embryophyta</taxon>
        <taxon>Tracheophyta</taxon>
        <taxon>Spermatophyta</taxon>
        <taxon>Magnoliopsida</taxon>
        <taxon>Liliopsida</taxon>
        <taxon>Zingiberales</taxon>
        <taxon>Musaceae</taxon>
        <taxon>Ensete</taxon>
    </lineage>
</organism>
<evidence type="ECO:0000256" key="3">
    <source>
        <dbReference type="ARBA" id="ARBA00023187"/>
    </source>
</evidence>
<keyword evidence="3" id="KW-0508">mRNA splicing</keyword>
<sequence length="281" mass="31773">MERKGWLTLVEQVLTSFRWLCGNLDLRHHFNFFLFSLEEFLRLSHLICNLGTATENFGTYPNGYLIKEESSMECPSNDSKQDVDMAPHKDAERPGDIRNDVEERENNNNMPLKEIEENIVFGEIDGPTTLKDTQQIGDVAVDQPMETEKDVIVEICGEIGLFSGTPKLGEEAAEVERNAELTLDVNPASTENTCLQTLSAKEAELTKEEDEGIDKEATTSDKEDHQDFDVSLFEPGSVFVEFLRTEATCMAAHCLHGRTYGERTVTAGFFPHDLYLARFHR</sequence>
<keyword evidence="1" id="KW-0507">mRNA processing</keyword>
<name>A0A426Z2N7_ENSVE</name>
<evidence type="ECO:0000256" key="2">
    <source>
        <dbReference type="ARBA" id="ARBA00022884"/>
    </source>
</evidence>
<feature type="region of interest" description="Disordered" evidence="4">
    <location>
        <begin position="203"/>
        <end position="223"/>
    </location>
</feature>
<dbReference type="InterPro" id="IPR035979">
    <property type="entry name" value="RBD_domain_sf"/>
</dbReference>
<keyword evidence="2" id="KW-0694">RNA-binding</keyword>
<accession>A0A426Z2N7</accession>
<dbReference type="Gene3D" id="3.30.70.330">
    <property type="match status" value="1"/>
</dbReference>
<feature type="compositionally biased region" description="Basic and acidic residues" evidence="4">
    <location>
        <begin position="214"/>
        <end position="223"/>
    </location>
</feature>
<proteinExistence type="predicted"/>
<dbReference type="Proteomes" id="UP000287651">
    <property type="component" value="Unassembled WGS sequence"/>
</dbReference>
<dbReference type="PANTHER" id="PTHR23139">
    <property type="entry name" value="RNA-BINDING PROTEIN"/>
    <property type="match status" value="1"/>
</dbReference>
<dbReference type="GO" id="GO:0003723">
    <property type="term" value="F:RNA binding"/>
    <property type="evidence" value="ECO:0007669"/>
    <property type="project" value="UniProtKB-KW"/>
</dbReference>
<dbReference type="GO" id="GO:0008380">
    <property type="term" value="P:RNA splicing"/>
    <property type="evidence" value="ECO:0007669"/>
    <property type="project" value="UniProtKB-KW"/>
</dbReference>
<dbReference type="EMBL" id="AMZH03008774">
    <property type="protein sequence ID" value="RRT58255.1"/>
    <property type="molecule type" value="Genomic_DNA"/>
</dbReference>